<sequence>MDFSLLEQRLLLIEKRLGQIETLLHLPASEEVSGETVTSEQRTNEPSKPPKQGNWLGLVATLCFVLAAGFIIKLSIESGWLTPERQIGLAFLFGALLIGSGFVFIAIDKYYASLLPAAGIIVLYLSNFAAHRLYFLISFETAIVLTSLISILCITLYLRFRHDIYSIIAAIGSYLAPVVLNINANTLFSLYYFLICSLTYATISIWVESRILIVIAAYLSILVTGLTGLGLEMDSTIAIFLALHFLVFAIGTYLYSKYGAEPLTERESWAFFPVLLIFYSMEYFYIDRAYPGLAPWVSIGFSAILCSLYLSARQWFPDRAISSRALVLAFSTIVFFHSFYLELLPDAFKPWLFVAIIVGIAFLPVRLLGQQRDGAFYLPSLAIFLILVIEYCSMLMHLLNNSTYSWVLVSFASFASLWLLITRHRSSLIHKKEYGLSLLVAAHLLGVSALYQFFHEVSSLAVSASWLLYAVCVIAYAYFRQDKTMAKSALLILSVAAGKALLYDTASTPTVVRILCLILTGAVLYGCGLLMKRIASWQDN</sequence>
<dbReference type="AlphaFoldDB" id="A0A364LHX7"/>
<feature type="transmembrane region" description="Helical" evidence="1">
    <location>
        <begin position="212"/>
        <end position="231"/>
    </location>
</feature>
<evidence type="ECO:0000313" key="3">
    <source>
        <dbReference type="Proteomes" id="UP000249458"/>
    </source>
</evidence>
<feature type="transmembrane region" description="Helical" evidence="1">
    <location>
        <begin position="164"/>
        <end position="184"/>
    </location>
</feature>
<accession>A0A364LHX7</accession>
<comment type="caution">
    <text evidence="2">The sequence shown here is derived from an EMBL/GenBank/DDBJ whole genome shotgun (WGS) entry which is preliminary data.</text>
</comment>
<dbReference type="PANTHER" id="PTHR38434:SF1">
    <property type="entry name" value="BLL2549 PROTEIN"/>
    <property type="match status" value="1"/>
</dbReference>
<protein>
    <recommendedName>
        <fullName evidence="4">DUF2339 domain-containing protein</fullName>
    </recommendedName>
</protein>
<keyword evidence="1" id="KW-0472">Membrane</keyword>
<feature type="transmembrane region" description="Helical" evidence="1">
    <location>
        <begin position="434"/>
        <end position="454"/>
    </location>
</feature>
<dbReference type="EMBL" id="MVJN01000007">
    <property type="protein sequence ID" value="RAP35962.1"/>
    <property type="molecule type" value="Genomic_DNA"/>
</dbReference>
<dbReference type="RefSeq" id="WP_112219888.1">
    <property type="nucleotide sequence ID" value="NZ_MVJN01000007.1"/>
</dbReference>
<dbReference type="Proteomes" id="UP000249458">
    <property type="component" value="Unassembled WGS sequence"/>
</dbReference>
<keyword evidence="1" id="KW-0812">Transmembrane</keyword>
<feature type="transmembrane region" description="Helical" evidence="1">
    <location>
        <begin position="88"/>
        <end position="107"/>
    </location>
</feature>
<proteinExistence type="predicted"/>
<feature type="transmembrane region" description="Helical" evidence="1">
    <location>
        <begin position="404"/>
        <end position="422"/>
    </location>
</feature>
<feature type="transmembrane region" description="Helical" evidence="1">
    <location>
        <begin position="190"/>
        <end position="207"/>
    </location>
</feature>
<feature type="transmembrane region" description="Helical" evidence="1">
    <location>
        <begin position="55"/>
        <end position="76"/>
    </location>
</feature>
<feature type="transmembrane region" description="Helical" evidence="1">
    <location>
        <begin position="324"/>
        <end position="344"/>
    </location>
</feature>
<dbReference type="PANTHER" id="PTHR38434">
    <property type="entry name" value="BLL2549 PROTEIN"/>
    <property type="match status" value="1"/>
</dbReference>
<evidence type="ECO:0008006" key="4">
    <source>
        <dbReference type="Google" id="ProtNLM"/>
    </source>
</evidence>
<feature type="transmembrane region" description="Helical" evidence="1">
    <location>
        <begin position="376"/>
        <end position="398"/>
    </location>
</feature>
<feature type="transmembrane region" description="Helical" evidence="1">
    <location>
        <begin position="350"/>
        <end position="369"/>
    </location>
</feature>
<feature type="transmembrane region" description="Helical" evidence="1">
    <location>
        <begin position="292"/>
        <end position="312"/>
    </location>
</feature>
<feature type="transmembrane region" description="Helical" evidence="1">
    <location>
        <begin position="133"/>
        <end position="157"/>
    </location>
</feature>
<evidence type="ECO:0000256" key="1">
    <source>
        <dbReference type="SAM" id="Phobius"/>
    </source>
</evidence>
<feature type="transmembrane region" description="Helical" evidence="1">
    <location>
        <begin position="460"/>
        <end position="479"/>
    </location>
</feature>
<reference evidence="2 3" key="1">
    <citation type="submission" date="2017-02" db="EMBL/GenBank/DDBJ databases">
        <title>Legionella quilivanii strain from human: case report and whole genome sequencing analysis.</title>
        <authorList>
            <person name="Lalancette C."/>
            <person name="Leduc J.-M."/>
            <person name="Levesque S."/>
            <person name="Fournier E."/>
            <person name="Saoud J."/>
            <person name="Faucher S.P."/>
            <person name="Bernard K."/>
            <person name="Martineau C."/>
            <person name="Longtin J."/>
        </authorList>
    </citation>
    <scope>NUCLEOTIDE SEQUENCE [LARGE SCALE GENOMIC DNA]</scope>
    <source>
        <strain evidence="2 3">ID143958</strain>
    </source>
</reference>
<organism evidence="2 3">
    <name type="scientific">Legionella quinlivanii</name>
    <dbReference type="NCBI Taxonomy" id="45073"/>
    <lineage>
        <taxon>Bacteria</taxon>
        <taxon>Pseudomonadati</taxon>
        <taxon>Pseudomonadota</taxon>
        <taxon>Gammaproteobacteria</taxon>
        <taxon>Legionellales</taxon>
        <taxon>Legionellaceae</taxon>
        <taxon>Legionella</taxon>
    </lineage>
</organism>
<feature type="transmembrane region" description="Helical" evidence="1">
    <location>
        <begin position="512"/>
        <end position="531"/>
    </location>
</feature>
<dbReference type="InterPro" id="IPR019286">
    <property type="entry name" value="DUF2339_TM"/>
</dbReference>
<evidence type="ECO:0000313" key="2">
    <source>
        <dbReference type="EMBL" id="RAP35962.1"/>
    </source>
</evidence>
<keyword evidence="1" id="KW-1133">Transmembrane helix</keyword>
<feature type="transmembrane region" description="Helical" evidence="1">
    <location>
        <begin position="268"/>
        <end position="286"/>
    </location>
</feature>
<feature type="transmembrane region" description="Helical" evidence="1">
    <location>
        <begin position="237"/>
        <end position="256"/>
    </location>
</feature>
<gene>
    <name evidence="2" type="ORF">B1207_10310</name>
</gene>
<name>A0A364LHX7_9GAMM</name>
<dbReference type="Pfam" id="PF10101">
    <property type="entry name" value="DUF2339"/>
    <property type="match status" value="1"/>
</dbReference>